<dbReference type="Proteomes" id="UP000030742">
    <property type="component" value="Unassembled WGS sequence"/>
</dbReference>
<dbReference type="InterPro" id="IPR000244">
    <property type="entry name" value="Ribosomal_bL9"/>
</dbReference>
<dbReference type="HOGENOM" id="CLU_070493_0_0_1"/>
<sequence>DVYDLTSNPPHCLYHRTFNSPICKDHLYALVRDKSCLSSTCLCFGFIRFVVLLSGSLVNETSIKIFPFLQMMLRTAISSFNRISGHNSFLNVNSCLSDQVRTTYMLKRKFAPKLHRKGATPKNLLAKHYVYELIRDTNTVKKPDIEVVLTAFVDGVGNLGDKVTVRPLFGYNNLLLPGLAVYATPENIIKYKRETDESSQKVRYSSSNALLMMKTLSRHILSVVMNKDHPWTIQPWHIKASFRKSGFVVPEHAITLPEQQITGPDMSLENKQFYVTVTINKSESVDVRCRLHHWSTEVVERLPYVEKFWDIPTDVIHPEFADVLQRMQGEKETKNVDHCE</sequence>
<gene>
    <name evidence="8" type="ORF">D910_05102</name>
    <name evidence="7" type="ORF">YQE_07683</name>
</gene>
<evidence type="ECO:0000259" key="6">
    <source>
        <dbReference type="Pfam" id="PF01281"/>
    </source>
</evidence>
<dbReference type="InterPro" id="IPR020070">
    <property type="entry name" value="Ribosomal_bL9_N"/>
</dbReference>
<dbReference type="GO" id="GO:0003735">
    <property type="term" value="F:structural constituent of ribosome"/>
    <property type="evidence" value="ECO:0007669"/>
    <property type="project" value="InterPro"/>
</dbReference>
<dbReference type="GO" id="GO:0006412">
    <property type="term" value="P:translation"/>
    <property type="evidence" value="ECO:0007669"/>
    <property type="project" value="InterPro"/>
</dbReference>
<dbReference type="InterPro" id="IPR036935">
    <property type="entry name" value="Ribosomal_bL9_N_sf"/>
</dbReference>
<accession>N6TDB9</accession>
<protein>
    <recommendedName>
        <fullName evidence="4">Large ribosomal subunit protein bL9m</fullName>
    </recommendedName>
    <alternativeName>
        <fullName evidence="5">39S ribosomal protein L9, mitochondrial</fullName>
    </alternativeName>
</protein>
<proteinExistence type="inferred from homology"/>
<feature type="domain" description="Ribosomal protein L9" evidence="6">
    <location>
        <begin position="145"/>
        <end position="188"/>
    </location>
</feature>
<evidence type="ECO:0000313" key="8">
    <source>
        <dbReference type="EMBL" id="ERL87712.1"/>
    </source>
</evidence>
<dbReference type="PANTHER" id="PTHR21368">
    <property type="entry name" value="50S RIBOSOMAL PROTEIN L9"/>
    <property type="match status" value="1"/>
</dbReference>
<organism evidence="7">
    <name type="scientific">Dendroctonus ponderosae</name>
    <name type="common">Mountain pine beetle</name>
    <dbReference type="NCBI Taxonomy" id="77166"/>
    <lineage>
        <taxon>Eukaryota</taxon>
        <taxon>Metazoa</taxon>
        <taxon>Ecdysozoa</taxon>
        <taxon>Arthropoda</taxon>
        <taxon>Hexapoda</taxon>
        <taxon>Insecta</taxon>
        <taxon>Pterygota</taxon>
        <taxon>Neoptera</taxon>
        <taxon>Endopterygota</taxon>
        <taxon>Coleoptera</taxon>
        <taxon>Polyphaga</taxon>
        <taxon>Cucujiformia</taxon>
        <taxon>Curculionidae</taxon>
        <taxon>Scolytinae</taxon>
        <taxon>Dendroctonus</taxon>
    </lineage>
</organism>
<evidence type="ECO:0000313" key="9">
    <source>
        <dbReference type="Proteomes" id="UP000030742"/>
    </source>
</evidence>
<dbReference type="InterPro" id="IPR009027">
    <property type="entry name" value="Ribosomal_bL9/RNase_H1_N"/>
</dbReference>
<evidence type="ECO:0000256" key="4">
    <source>
        <dbReference type="ARBA" id="ARBA00035194"/>
    </source>
</evidence>
<dbReference type="OMA" id="HCAFRRI"/>
<dbReference type="STRING" id="77166.N6TDB9"/>
<evidence type="ECO:0000313" key="7">
    <source>
        <dbReference type="EMBL" id="ENN75723.1"/>
    </source>
</evidence>
<evidence type="ECO:0000256" key="1">
    <source>
        <dbReference type="ARBA" id="ARBA00010605"/>
    </source>
</evidence>
<dbReference type="Gene3D" id="3.40.5.10">
    <property type="entry name" value="Ribosomal protein L9, N-terminal domain"/>
    <property type="match status" value="1"/>
</dbReference>
<evidence type="ECO:0000256" key="3">
    <source>
        <dbReference type="ARBA" id="ARBA00023274"/>
    </source>
</evidence>
<evidence type="ECO:0000256" key="2">
    <source>
        <dbReference type="ARBA" id="ARBA00022980"/>
    </source>
</evidence>
<feature type="non-terminal residue" evidence="7">
    <location>
        <position position="1"/>
    </location>
</feature>
<dbReference type="GO" id="GO:1990904">
    <property type="term" value="C:ribonucleoprotein complex"/>
    <property type="evidence" value="ECO:0007669"/>
    <property type="project" value="UniProtKB-KW"/>
</dbReference>
<dbReference type="Pfam" id="PF01281">
    <property type="entry name" value="Ribosomal_L9_N"/>
    <property type="match status" value="1"/>
</dbReference>
<dbReference type="EMBL" id="KB631984">
    <property type="protein sequence ID" value="ERL87712.1"/>
    <property type="molecule type" value="Genomic_DNA"/>
</dbReference>
<comment type="similarity">
    <text evidence="1">Belongs to the bacterial ribosomal protein bL9 family.</text>
</comment>
<evidence type="ECO:0000256" key="5">
    <source>
        <dbReference type="ARBA" id="ARBA00035381"/>
    </source>
</evidence>
<keyword evidence="2" id="KW-0689">Ribosomal protein</keyword>
<dbReference type="EMBL" id="KB741002">
    <property type="protein sequence ID" value="ENN75723.1"/>
    <property type="molecule type" value="Genomic_DNA"/>
</dbReference>
<dbReference type="AlphaFoldDB" id="N6TDB9"/>
<dbReference type="SUPFAM" id="SSF55658">
    <property type="entry name" value="L9 N-domain-like"/>
    <property type="match status" value="1"/>
</dbReference>
<dbReference type="OrthoDB" id="5555409at2759"/>
<name>N6TDB9_DENPD</name>
<reference evidence="7 9" key="1">
    <citation type="journal article" date="2013" name="Genome Biol.">
        <title>Draft genome of the mountain pine beetle, Dendroctonus ponderosae Hopkins, a major forest pest.</title>
        <authorList>
            <person name="Keeling C.I."/>
            <person name="Yuen M.M."/>
            <person name="Liao N.Y."/>
            <person name="Docking T.R."/>
            <person name="Chan S.K."/>
            <person name="Taylor G.A."/>
            <person name="Palmquist D.L."/>
            <person name="Jackman S.D."/>
            <person name="Nguyen A."/>
            <person name="Li M."/>
            <person name="Henderson H."/>
            <person name="Janes J.K."/>
            <person name="Zhao Y."/>
            <person name="Pandoh P."/>
            <person name="Moore R."/>
            <person name="Sperling F.A."/>
            <person name="Huber D.P."/>
            <person name="Birol I."/>
            <person name="Jones S.J."/>
            <person name="Bohlmann J."/>
        </authorList>
    </citation>
    <scope>NUCLEOTIDE SEQUENCE</scope>
</reference>
<dbReference type="GO" id="GO:0005840">
    <property type="term" value="C:ribosome"/>
    <property type="evidence" value="ECO:0007669"/>
    <property type="project" value="UniProtKB-KW"/>
</dbReference>
<keyword evidence="3" id="KW-0687">Ribonucleoprotein</keyword>